<dbReference type="Gene3D" id="2.60.120.620">
    <property type="entry name" value="q2cbj1_9rhob like domain"/>
    <property type="match status" value="1"/>
</dbReference>
<keyword evidence="1" id="KW-0560">Oxidoreductase</keyword>
<dbReference type="Proteomes" id="UP000197290">
    <property type="component" value="Unassembled WGS sequence"/>
</dbReference>
<accession>A0A245ZFD4</accession>
<reference evidence="1 2" key="1">
    <citation type="submission" date="2017-03" db="EMBL/GenBank/DDBJ databases">
        <title>Genome sequence of Sphingomonas dokdonensis DSM 21029.</title>
        <authorList>
            <person name="Poehlein A."/>
            <person name="Wuebbeler J.H."/>
            <person name="Steinbuechel A."/>
            <person name="Daniel R."/>
        </authorList>
    </citation>
    <scope>NUCLEOTIDE SEQUENCE [LARGE SCALE GENOMIC DNA]</scope>
    <source>
        <strain evidence="1 2">DSM 21029</strain>
    </source>
</reference>
<dbReference type="Pfam" id="PF05721">
    <property type="entry name" value="PhyH"/>
    <property type="match status" value="1"/>
</dbReference>
<dbReference type="GO" id="GO:0016706">
    <property type="term" value="F:2-oxoglutarate-dependent dioxygenase activity"/>
    <property type="evidence" value="ECO:0007669"/>
    <property type="project" value="UniProtKB-ARBA"/>
</dbReference>
<dbReference type="InterPro" id="IPR008775">
    <property type="entry name" value="Phytyl_CoA_dOase-like"/>
</dbReference>
<comment type="caution">
    <text evidence="1">The sequence shown here is derived from an EMBL/GenBank/DDBJ whole genome shotgun (WGS) entry which is preliminary data.</text>
</comment>
<dbReference type="RefSeq" id="WP_088368168.1">
    <property type="nucleotide sequence ID" value="NZ_NBBI01000006.1"/>
</dbReference>
<dbReference type="OrthoDB" id="2560571at2"/>
<sequence>MAIDWATKRAAFQHDGVVHIPGLLDPTQLAATLEAWEWSLANPTPRNAPLLKRDGTPLFYNDSFHPDVLDGYQSMLESSPIPAACAQLWGRDPVWFIYEQVFLKEGGDTRRTPWHQDGSYLPMDGEDNAVAWITFEPLAPADSLEFIPGSHLGPMYNTSAFDPNDDTRPIDDRLSLPRLPDVEAARERHDIVSWAVEPGDVIFFHFRTLHGGARTRPGQRRRTLTLRFFGERTHYDPKGAKSLPNFPDMATKLKLGDPMRAPGFLRLHPKAAATAA</sequence>
<dbReference type="GO" id="GO:0005506">
    <property type="term" value="F:iron ion binding"/>
    <property type="evidence" value="ECO:0007669"/>
    <property type="project" value="UniProtKB-ARBA"/>
</dbReference>
<organism evidence="1 2">
    <name type="scientific">Sphingomonas dokdonensis</name>
    <dbReference type="NCBI Taxonomy" id="344880"/>
    <lineage>
        <taxon>Bacteria</taxon>
        <taxon>Pseudomonadati</taxon>
        <taxon>Pseudomonadota</taxon>
        <taxon>Alphaproteobacteria</taxon>
        <taxon>Sphingomonadales</taxon>
        <taxon>Sphingomonadaceae</taxon>
        <taxon>Sphingomonas</taxon>
    </lineage>
</organism>
<dbReference type="AlphaFoldDB" id="A0A245ZFD4"/>
<evidence type="ECO:0000313" key="1">
    <source>
        <dbReference type="EMBL" id="OWK28450.1"/>
    </source>
</evidence>
<dbReference type="SUPFAM" id="SSF51197">
    <property type="entry name" value="Clavaminate synthase-like"/>
    <property type="match status" value="1"/>
</dbReference>
<dbReference type="PANTHER" id="PTHR20883:SF49">
    <property type="entry name" value="PHYTANOYL-COA DIOXYGENASE"/>
    <property type="match status" value="1"/>
</dbReference>
<dbReference type="EMBL" id="NBBI01000006">
    <property type="protein sequence ID" value="OWK28450.1"/>
    <property type="molecule type" value="Genomic_DNA"/>
</dbReference>
<gene>
    <name evidence="1" type="ORF">SPDO_28530</name>
</gene>
<evidence type="ECO:0000313" key="2">
    <source>
        <dbReference type="Proteomes" id="UP000197290"/>
    </source>
</evidence>
<proteinExistence type="predicted"/>
<protein>
    <submittedName>
        <fullName evidence="1">Phytanoyl-CoA dioxygenase (PhyH)</fullName>
    </submittedName>
</protein>
<dbReference type="PANTHER" id="PTHR20883">
    <property type="entry name" value="PHYTANOYL-COA DIOXYGENASE DOMAIN CONTAINING 1"/>
    <property type="match status" value="1"/>
</dbReference>
<name>A0A245ZFD4_9SPHN</name>
<keyword evidence="1" id="KW-0223">Dioxygenase</keyword>
<keyword evidence="2" id="KW-1185">Reference proteome</keyword>